<dbReference type="RefSeq" id="WP_186722767.1">
    <property type="nucleotide sequence ID" value="NZ_JACOMN010000002.1"/>
</dbReference>
<dbReference type="Pfam" id="PF13289">
    <property type="entry name" value="SIR2_2"/>
    <property type="match status" value="1"/>
</dbReference>
<dbReference type="Proteomes" id="UP001182247">
    <property type="component" value="Unassembled WGS sequence"/>
</dbReference>
<dbReference type="EMBL" id="JAPKIY010000017">
    <property type="protein sequence ID" value="MDS0898446.1"/>
    <property type="molecule type" value="Genomic_DNA"/>
</dbReference>
<sequence length="541" mass="62988">MTETIFNFKNYPIVFVGSGISKRYLKNFPKWDGLLEEYWAKITDNSNNFYNYLNRLKKEYQENYADETDLNHKIYTEAASYIEEKFNDLFNEGAITLDGLTAKIVFSERISPFKYSLCQKFSSLELRDDIDEDEFKSFKKFLKKAKMIVTTNYDPFIESLLREQSVTPKIYVGNDGFFDDTVGWSELYKIHGDVNDPHSIIITKQDYDFYDEKSILISAKILSNMIKNPIMFMGYSLSDRNVRKLLSDFSSQLPSEDDRVSAERIILIEYKKDEQVVLKKHVTDQQLKISYTSIETDNYKAIYDDILLVDEGLSPYEVLRYQRAIKNLIINEGEKGNLDTLLVTPADLDQLEEAVKQGKNLVVALGDKKYVSTYIDENHYINDYILEKNEISNKTAIKYLLDVNSTTRVPFSRLIKSCNFNRIELKSKEIKKLNNRIARHGKLDSIIDAINLDKVNSQKKFSSIAEINAEQFNKFKELTVIVKNIKNIEQNELVHYVKNIAIPLFNDVNTDDNIKTELRKLFLCFDLLFNGDVSQIMQNKK</sequence>
<protein>
    <submittedName>
        <fullName evidence="1">SIR2 family protein</fullName>
    </submittedName>
</protein>
<dbReference type="PIRSF" id="PIRSF014677">
    <property type="entry name" value="UCP014677"/>
    <property type="match status" value="1"/>
</dbReference>
<dbReference type="InterPro" id="IPR011202">
    <property type="entry name" value="UCP014677"/>
</dbReference>
<dbReference type="AlphaFoldDB" id="A0AAE4FEF4"/>
<evidence type="ECO:0000313" key="2">
    <source>
        <dbReference type="Proteomes" id="UP001182247"/>
    </source>
</evidence>
<accession>A0AAE4FEF4</accession>
<proteinExistence type="predicted"/>
<name>A0AAE4FEF4_MORMO</name>
<organism evidence="1 2">
    <name type="scientific">Morganella morganii</name>
    <name type="common">Proteus morganii</name>
    <dbReference type="NCBI Taxonomy" id="582"/>
    <lineage>
        <taxon>Bacteria</taxon>
        <taxon>Pseudomonadati</taxon>
        <taxon>Pseudomonadota</taxon>
        <taxon>Gammaproteobacteria</taxon>
        <taxon>Enterobacterales</taxon>
        <taxon>Morganellaceae</taxon>
        <taxon>Morganella</taxon>
    </lineage>
</organism>
<reference evidence="1" key="1">
    <citation type="submission" date="2023-02" db="EMBL/GenBank/DDBJ databases">
        <title>Detection, antimicrobial susceptibility and genomic characterization of NDM-producing species of Morganellaceae, Yersiniaceae, and Enterobacteriaceae other than Klebsiella.</title>
        <authorList>
            <person name="Camargo C.H."/>
            <person name="Sacchi C.T."/>
            <person name="Campos K.R."/>
        </authorList>
    </citation>
    <scope>NUCLEOTIDE SEQUENCE</scope>
    <source>
        <strain evidence="1">1189_21</strain>
    </source>
</reference>
<gene>
    <name evidence="1" type="ORF">OSC06_10730</name>
</gene>
<comment type="caution">
    <text evidence="1">The sequence shown here is derived from an EMBL/GenBank/DDBJ whole genome shotgun (WGS) entry which is preliminary data.</text>
</comment>
<evidence type="ECO:0000313" key="1">
    <source>
        <dbReference type="EMBL" id="MDS0898446.1"/>
    </source>
</evidence>